<evidence type="ECO:0000256" key="1">
    <source>
        <dbReference type="ARBA" id="ARBA00005194"/>
    </source>
</evidence>
<dbReference type="AlphaFoldDB" id="A0A9D1IHS3"/>
<feature type="binding site" evidence="11">
    <location>
        <position position="165"/>
    </location>
    <ligand>
        <name>NAD(+)</name>
        <dbReference type="ChEBI" id="CHEBI:57540"/>
    </ligand>
</feature>
<dbReference type="EC" id="1.3.1.9" evidence="9"/>
<evidence type="ECO:0000256" key="11">
    <source>
        <dbReference type="PIRSR" id="PIRSR000094-3"/>
    </source>
</evidence>
<evidence type="ECO:0000256" key="4">
    <source>
        <dbReference type="ARBA" id="ARBA00022832"/>
    </source>
</evidence>
<dbReference type="PRINTS" id="PR00081">
    <property type="entry name" value="GDHRDH"/>
</dbReference>
<keyword evidence="7" id="KW-0443">Lipid metabolism</keyword>
<keyword evidence="8 9" id="KW-0275">Fatty acid biosynthesis</keyword>
<sequence>MALLTSKKLLITGISSNRSIAYGIAKACHEEGAELILTYNNERFRERVERFANDFGAAAVIQLNVASDESIEAAAAQVKEIWPEGFDGFVHSIAWAPREAIEGSFLDGLSRDGFLTAINISAYSFAALGKAFLPQLEGHKASLVTLSFLGAEKVVPNYNTMGVAKAALEAVTRYMAADLGAKGIRVNALSSGPIRTLAASGIKDFQKMLAHARDVSPLHQTVTIEDVGRSTAFLLSDYALGITAETLYVDAGFQAMAGQVHQDEN</sequence>
<feature type="binding site" evidence="11">
    <location>
        <begin position="19"/>
        <end position="20"/>
    </location>
    <ligand>
        <name>NAD(+)</name>
        <dbReference type="ChEBI" id="CHEBI:57540"/>
    </ligand>
</feature>
<dbReference type="GO" id="GO:0004318">
    <property type="term" value="F:enoyl-[acyl-carrier-protein] reductase (NADH) activity"/>
    <property type="evidence" value="ECO:0007669"/>
    <property type="project" value="UniProtKB-EC"/>
</dbReference>
<dbReference type="GO" id="GO:0006633">
    <property type="term" value="P:fatty acid biosynthetic process"/>
    <property type="evidence" value="ECO:0007669"/>
    <property type="project" value="UniProtKB-KW"/>
</dbReference>
<evidence type="ECO:0000256" key="5">
    <source>
        <dbReference type="ARBA" id="ARBA00023002"/>
    </source>
</evidence>
<keyword evidence="5 9" id="KW-0560">Oxidoreductase</keyword>
<feature type="binding site" evidence="11">
    <location>
        <position position="13"/>
    </location>
    <ligand>
        <name>NAD(+)</name>
        <dbReference type="ChEBI" id="CHEBI:57540"/>
    </ligand>
</feature>
<dbReference type="PANTHER" id="PTHR43159:SF2">
    <property type="entry name" value="ENOYL-[ACYL-CARRIER-PROTEIN] REDUCTASE [NADH], CHLOROPLASTIC"/>
    <property type="match status" value="1"/>
</dbReference>
<dbReference type="InterPro" id="IPR014358">
    <property type="entry name" value="Enoyl-ACP_Rdtase_NADH"/>
</dbReference>
<dbReference type="CDD" id="cd05372">
    <property type="entry name" value="ENR_SDR"/>
    <property type="match status" value="1"/>
</dbReference>
<keyword evidence="6 9" id="KW-0520">NAD</keyword>
<dbReference type="Gene3D" id="3.40.50.720">
    <property type="entry name" value="NAD(P)-binding Rossmann-like Domain"/>
    <property type="match status" value="1"/>
</dbReference>
<feature type="binding site" evidence="11">
    <location>
        <position position="93"/>
    </location>
    <ligand>
        <name>NAD(+)</name>
        <dbReference type="ChEBI" id="CHEBI:57540"/>
    </ligand>
</feature>
<feature type="binding site" evidence="11">
    <location>
        <begin position="194"/>
        <end position="198"/>
    </location>
    <ligand>
        <name>NAD(+)</name>
        <dbReference type="ChEBI" id="CHEBI:57540"/>
    </ligand>
</feature>
<evidence type="ECO:0000313" key="13">
    <source>
        <dbReference type="Proteomes" id="UP000824083"/>
    </source>
</evidence>
<comment type="caution">
    <text evidence="12">The sequence shown here is derived from an EMBL/GenBank/DDBJ whole genome shotgun (WGS) entry which is preliminary data.</text>
</comment>
<evidence type="ECO:0000256" key="3">
    <source>
        <dbReference type="ARBA" id="ARBA00022516"/>
    </source>
</evidence>
<feature type="binding site" evidence="10">
    <location>
        <position position="96"/>
    </location>
    <ligand>
        <name>substrate</name>
    </ligand>
</feature>
<proteinExistence type="inferred from homology"/>
<dbReference type="PANTHER" id="PTHR43159">
    <property type="entry name" value="ENOYL-[ACYL-CARRIER-PROTEIN] REDUCTASE"/>
    <property type="match status" value="1"/>
</dbReference>
<dbReference type="EMBL" id="DVMY01000048">
    <property type="protein sequence ID" value="HIU37155.1"/>
    <property type="molecule type" value="Genomic_DNA"/>
</dbReference>
<evidence type="ECO:0000256" key="8">
    <source>
        <dbReference type="ARBA" id="ARBA00023160"/>
    </source>
</evidence>
<protein>
    <recommendedName>
        <fullName evidence="9">Enoyl-[acyl-carrier-protein] reductase [NADH]</fullName>
        <ecNumber evidence="9">1.3.1.9</ecNumber>
    </recommendedName>
</protein>
<comment type="similarity">
    <text evidence="2 9">Belongs to the short-chain dehydrogenases/reductases (SDR) family. FabI subfamily.</text>
</comment>
<organism evidence="12 13">
    <name type="scientific">Candidatus Aphodousia faecigallinarum</name>
    <dbReference type="NCBI Taxonomy" id="2840677"/>
    <lineage>
        <taxon>Bacteria</taxon>
        <taxon>Pseudomonadati</taxon>
        <taxon>Pseudomonadota</taxon>
        <taxon>Betaproteobacteria</taxon>
        <taxon>Burkholderiales</taxon>
        <taxon>Sutterellaceae</taxon>
        <taxon>Sutterellaceae incertae sedis</taxon>
        <taxon>Candidatus Aphodousia</taxon>
    </lineage>
</organism>
<evidence type="ECO:0000256" key="9">
    <source>
        <dbReference type="PIRNR" id="PIRNR000094"/>
    </source>
</evidence>
<comment type="pathway">
    <text evidence="1">Lipid metabolism; fatty acid biosynthesis.</text>
</comment>
<dbReference type="InterPro" id="IPR036291">
    <property type="entry name" value="NAD(P)-bd_dom_sf"/>
</dbReference>
<dbReference type="PIRSF" id="PIRSF000094">
    <property type="entry name" value="Enoyl-ACP_rdct"/>
    <property type="match status" value="1"/>
</dbReference>
<dbReference type="Proteomes" id="UP000824083">
    <property type="component" value="Unassembled WGS sequence"/>
</dbReference>
<dbReference type="Pfam" id="PF13561">
    <property type="entry name" value="adh_short_C2"/>
    <property type="match status" value="1"/>
</dbReference>
<evidence type="ECO:0000256" key="7">
    <source>
        <dbReference type="ARBA" id="ARBA00023098"/>
    </source>
</evidence>
<dbReference type="Gene3D" id="1.10.8.400">
    <property type="entry name" value="Enoyl acyl carrier protein reductase"/>
    <property type="match status" value="1"/>
</dbReference>
<reference evidence="12" key="2">
    <citation type="journal article" date="2021" name="PeerJ">
        <title>Extensive microbial diversity within the chicken gut microbiome revealed by metagenomics and culture.</title>
        <authorList>
            <person name="Gilroy R."/>
            <person name="Ravi A."/>
            <person name="Getino M."/>
            <person name="Pursley I."/>
            <person name="Horton D.L."/>
            <person name="Alikhan N.F."/>
            <person name="Baker D."/>
            <person name="Gharbi K."/>
            <person name="Hall N."/>
            <person name="Watson M."/>
            <person name="Adriaenssens E.M."/>
            <person name="Foster-Nyarko E."/>
            <person name="Jarju S."/>
            <person name="Secka A."/>
            <person name="Antonio M."/>
            <person name="Oren A."/>
            <person name="Chaudhuri R.R."/>
            <person name="La Ragione R."/>
            <person name="Hildebrand F."/>
            <person name="Pallen M.J."/>
        </authorList>
    </citation>
    <scope>NUCLEOTIDE SEQUENCE</scope>
    <source>
        <strain evidence="12">7463</strain>
    </source>
</reference>
<evidence type="ECO:0000256" key="10">
    <source>
        <dbReference type="PIRSR" id="PIRSR000094-2"/>
    </source>
</evidence>
<keyword evidence="4" id="KW-0276">Fatty acid metabolism</keyword>
<evidence type="ECO:0000313" key="12">
    <source>
        <dbReference type="EMBL" id="HIU37155.1"/>
    </source>
</evidence>
<comment type="catalytic activity">
    <reaction evidence="9">
        <text>a 2,3-saturated acyl-[ACP] + NAD(+) = a (2E)-enoyl-[ACP] + NADH + H(+)</text>
        <dbReference type="Rhea" id="RHEA:10240"/>
        <dbReference type="Rhea" id="RHEA-COMP:9925"/>
        <dbReference type="Rhea" id="RHEA-COMP:9926"/>
        <dbReference type="ChEBI" id="CHEBI:15378"/>
        <dbReference type="ChEBI" id="CHEBI:57540"/>
        <dbReference type="ChEBI" id="CHEBI:57945"/>
        <dbReference type="ChEBI" id="CHEBI:78784"/>
        <dbReference type="ChEBI" id="CHEBI:78785"/>
        <dbReference type="EC" id="1.3.1.9"/>
    </reaction>
</comment>
<evidence type="ECO:0000256" key="6">
    <source>
        <dbReference type="ARBA" id="ARBA00023027"/>
    </source>
</evidence>
<dbReference type="SUPFAM" id="SSF51735">
    <property type="entry name" value="NAD(P)-binding Rossmann-fold domains"/>
    <property type="match status" value="1"/>
</dbReference>
<gene>
    <name evidence="12" type="ORF">IAC56_02645</name>
</gene>
<accession>A0A9D1IHS3</accession>
<reference evidence="12" key="1">
    <citation type="submission" date="2020-10" db="EMBL/GenBank/DDBJ databases">
        <authorList>
            <person name="Gilroy R."/>
        </authorList>
    </citation>
    <scope>NUCLEOTIDE SEQUENCE</scope>
    <source>
        <strain evidence="12">7463</strain>
    </source>
</reference>
<name>A0A9D1IHS3_9BURK</name>
<evidence type="ECO:0000256" key="2">
    <source>
        <dbReference type="ARBA" id="ARBA00009233"/>
    </source>
</evidence>
<dbReference type="InterPro" id="IPR002347">
    <property type="entry name" value="SDR_fam"/>
</dbReference>
<keyword evidence="3 9" id="KW-0444">Lipid biosynthesis</keyword>
<dbReference type="FunFam" id="3.40.50.720:FF:000054">
    <property type="entry name" value="Enoyl-[acyl-carrier-protein] reductase [NADH]"/>
    <property type="match status" value="1"/>
</dbReference>